<dbReference type="InterPro" id="IPR009057">
    <property type="entry name" value="Homeodomain-like_sf"/>
</dbReference>
<sequence>MEEGAAEKSGSHRARAGRRPSTSAIELERAAFSLFEERGFDETTVGDIAAAVGVSKRTFFRYFESKNDVVWGSFTDQLQGMRELFDRCPADQSIADAVRAVVVAFNRFDPEQVPWHRKRMELILKVPALQAHSTLRYQEWRNVVADFIAGRLDVDRRELQPQVASYCALGGAMAGYEYWLDHPEEELADILDRALSSWSSGFGA</sequence>
<dbReference type="Pfam" id="PF00440">
    <property type="entry name" value="TetR_N"/>
    <property type="match status" value="1"/>
</dbReference>
<dbReference type="PROSITE" id="PS01081">
    <property type="entry name" value="HTH_TETR_1"/>
    <property type="match status" value="1"/>
</dbReference>
<dbReference type="Pfam" id="PF17754">
    <property type="entry name" value="TetR_C_14"/>
    <property type="match status" value="1"/>
</dbReference>
<dbReference type="GO" id="GO:0000976">
    <property type="term" value="F:transcription cis-regulatory region binding"/>
    <property type="evidence" value="ECO:0007669"/>
    <property type="project" value="TreeGrafter"/>
</dbReference>
<reference evidence="7 8" key="1">
    <citation type="submission" date="2020-04" db="EMBL/GenBank/DDBJ databases">
        <title>MicrobeNet Type strains.</title>
        <authorList>
            <person name="Nicholson A.C."/>
        </authorList>
    </citation>
    <scope>NUCLEOTIDE SEQUENCE [LARGE SCALE GENOMIC DNA]</scope>
    <source>
        <strain evidence="7 8">JCM 12354</strain>
    </source>
</reference>
<evidence type="ECO:0000313" key="7">
    <source>
        <dbReference type="EMBL" id="NKY51679.1"/>
    </source>
</evidence>
<evidence type="ECO:0000256" key="4">
    <source>
        <dbReference type="PROSITE-ProRule" id="PRU00335"/>
    </source>
</evidence>
<feature type="region of interest" description="Disordered" evidence="5">
    <location>
        <begin position="1"/>
        <end position="21"/>
    </location>
</feature>
<evidence type="ECO:0000256" key="2">
    <source>
        <dbReference type="ARBA" id="ARBA00023125"/>
    </source>
</evidence>
<gene>
    <name evidence="7" type="primary">mftR</name>
    <name evidence="7" type="ORF">HGA08_15780</name>
</gene>
<protein>
    <submittedName>
        <fullName evidence="7">Mycofactocin system transcriptional regulator</fullName>
    </submittedName>
</protein>
<dbReference type="GO" id="GO:0003700">
    <property type="term" value="F:DNA-binding transcription factor activity"/>
    <property type="evidence" value="ECO:0007669"/>
    <property type="project" value="TreeGrafter"/>
</dbReference>
<evidence type="ECO:0000256" key="1">
    <source>
        <dbReference type="ARBA" id="ARBA00023015"/>
    </source>
</evidence>
<feature type="domain" description="HTH tetR-type" evidence="6">
    <location>
        <begin position="21"/>
        <end position="81"/>
    </location>
</feature>
<evidence type="ECO:0000256" key="3">
    <source>
        <dbReference type="ARBA" id="ARBA00023163"/>
    </source>
</evidence>
<dbReference type="InterPro" id="IPR041347">
    <property type="entry name" value="MftR_C"/>
</dbReference>
<dbReference type="Gene3D" id="1.10.10.60">
    <property type="entry name" value="Homeodomain-like"/>
    <property type="match status" value="1"/>
</dbReference>
<proteinExistence type="predicted"/>
<dbReference type="PROSITE" id="PS50977">
    <property type="entry name" value="HTH_TETR_2"/>
    <property type="match status" value="1"/>
</dbReference>
<organism evidence="7 8">
    <name type="scientific">Nocardia vermiculata</name>
    <dbReference type="NCBI Taxonomy" id="257274"/>
    <lineage>
        <taxon>Bacteria</taxon>
        <taxon>Bacillati</taxon>
        <taxon>Actinomycetota</taxon>
        <taxon>Actinomycetes</taxon>
        <taxon>Mycobacteriales</taxon>
        <taxon>Nocardiaceae</taxon>
        <taxon>Nocardia</taxon>
    </lineage>
</organism>
<evidence type="ECO:0000256" key="5">
    <source>
        <dbReference type="SAM" id="MobiDB-lite"/>
    </source>
</evidence>
<dbReference type="InterPro" id="IPR023851">
    <property type="entry name" value="Tscrpt_reg_TetR-type"/>
</dbReference>
<comment type="caution">
    <text evidence="7">The sequence shown here is derived from an EMBL/GenBank/DDBJ whole genome shotgun (WGS) entry which is preliminary data.</text>
</comment>
<dbReference type="PANTHER" id="PTHR30055">
    <property type="entry name" value="HTH-TYPE TRANSCRIPTIONAL REGULATOR RUTR"/>
    <property type="match status" value="1"/>
</dbReference>
<dbReference type="Gene3D" id="1.10.357.10">
    <property type="entry name" value="Tetracycline Repressor, domain 2"/>
    <property type="match status" value="1"/>
</dbReference>
<name>A0A846Y4R2_9NOCA</name>
<feature type="compositionally biased region" description="Basic and acidic residues" evidence="5">
    <location>
        <begin position="1"/>
        <end position="10"/>
    </location>
</feature>
<keyword evidence="8" id="KW-1185">Reference proteome</keyword>
<accession>A0A846Y4R2</accession>
<dbReference type="InterPro" id="IPR050109">
    <property type="entry name" value="HTH-type_TetR-like_transc_reg"/>
</dbReference>
<dbReference type="AlphaFoldDB" id="A0A846Y4R2"/>
<dbReference type="InterPro" id="IPR023772">
    <property type="entry name" value="DNA-bd_HTH_TetR-type_CS"/>
</dbReference>
<dbReference type="Proteomes" id="UP000565711">
    <property type="component" value="Unassembled WGS sequence"/>
</dbReference>
<dbReference type="InterPro" id="IPR001647">
    <property type="entry name" value="HTH_TetR"/>
</dbReference>
<keyword evidence="3" id="KW-0804">Transcription</keyword>
<dbReference type="PRINTS" id="PR00455">
    <property type="entry name" value="HTHTETR"/>
</dbReference>
<evidence type="ECO:0000259" key="6">
    <source>
        <dbReference type="PROSITE" id="PS50977"/>
    </source>
</evidence>
<keyword evidence="1" id="KW-0805">Transcription regulation</keyword>
<keyword evidence="2 4" id="KW-0238">DNA-binding</keyword>
<dbReference type="PANTHER" id="PTHR30055:SF238">
    <property type="entry name" value="MYCOFACTOCIN BIOSYNTHESIS TRANSCRIPTIONAL REGULATOR MFTR-RELATED"/>
    <property type="match status" value="1"/>
</dbReference>
<evidence type="ECO:0000313" key="8">
    <source>
        <dbReference type="Proteomes" id="UP000565711"/>
    </source>
</evidence>
<feature type="DNA-binding region" description="H-T-H motif" evidence="4">
    <location>
        <begin position="44"/>
        <end position="63"/>
    </location>
</feature>
<dbReference type="NCBIfam" id="TIGR03968">
    <property type="entry name" value="mycofact_TetR"/>
    <property type="match status" value="1"/>
</dbReference>
<dbReference type="EMBL" id="JAAXOP010000008">
    <property type="protein sequence ID" value="NKY51679.1"/>
    <property type="molecule type" value="Genomic_DNA"/>
</dbReference>
<dbReference type="SUPFAM" id="SSF46689">
    <property type="entry name" value="Homeodomain-like"/>
    <property type="match status" value="1"/>
</dbReference>